<name>A0A4R3YGN4_9PROT</name>
<gene>
    <name evidence="2" type="ORF">EDC63_10169</name>
</gene>
<dbReference type="GO" id="GO:0004519">
    <property type="term" value="F:endonuclease activity"/>
    <property type="evidence" value="ECO:0007669"/>
    <property type="project" value="UniProtKB-KW"/>
</dbReference>
<comment type="caution">
    <text evidence="2">The sequence shown here is derived from an EMBL/GenBank/DDBJ whole genome shotgun (WGS) entry which is preliminary data.</text>
</comment>
<accession>A0A4R3YGN4</accession>
<keyword evidence="2" id="KW-0540">Nuclease</keyword>
<keyword evidence="2" id="KW-0378">Hydrolase</keyword>
<dbReference type="PROSITE" id="PS50828">
    <property type="entry name" value="SMR"/>
    <property type="match status" value="1"/>
</dbReference>
<evidence type="ECO:0000313" key="3">
    <source>
        <dbReference type="Proteomes" id="UP000295367"/>
    </source>
</evidence>
<dbReference type="Proteomes" id="UP000295367">
    <property type="component" value="Unassembled WGS sequence"/>
</dbReference>
<evidence type="ECO:0000259" key="1">
    <source>
        <dbReference type="PROSITE" id="PS50828"/>
    </source>
</evidence>
<sequence length="192" mass="21441">MKTGKDKDVVTAPSLSTEDISAFRDAVREAEPLLTTGKVFHPPRKLGPIPKSRKILVNPPQADLLSDHILWQSDQETDSDTPFLRHGLAKDILRKLRKNHWGIQAELDLHGMTSDEARLALVTFLTECQQMRARCVRIIHGKGLSSKNQEPILKIKTRNWLMQRGEVLAYCHAKPADGGGGAVIVLLKNQNN</sequence>
<keyword evidence="2" id="KW-0255">Endonuclease</keyword>
<organism evidence="2 3">
    <name type="scientific">Sulfurirhabdus autotrophica</name>
    <dbReference type="NCBI Taxonomy" id="1706046"/>
    <lineage>
        <taxon>Bacteria</taxon>
        <taxon>Pseudomonadati</taxon>
        <taxon>Pseudomonadota</taxon>
        <taxon>Betaproteobacteria</taxon>
        <taxon>Nitrosomonadales</taxon>
        <taxon>Sulfuricellaceae</taxon>
        <taxon>Sulfurirhabdus</taxon>
    </lineage>
</organism>
<feature type="domain" description="Smr" evidence="1">
    <location>
        <begin position="107"/>
        <end position="188"/>
    </location>
</feature>
<dbReference type="RefSeq" id="WP_124947916.1">
    <property type="nucleotide sequence ID" value="NZ_BHVT01000073.1"/>
</dbReference>
<dbReference type="EMBL" id="SMCO01000001">
    <property type="protein sequence ID" value="TCV90104.1"/>
    <property type="molecule type" value="Genomic_DNA"/>
</dbReference>
<dbReference type="PANTHER" id="PTHR35562">
    <property type="entry name" value="DNA ENDONUCLEASE SMRA-RELATED"/>
    <property type="match status" value="1"/>
</dbReference>
<reference evidence="2 3" key="1">
    <citation type="submission" date="2019-03" db="EMBL/GenBank/DDBJ databases">
        <title>Genomic Encyclopedia of Type Strains, Phase IV (KMG-IV): sequencing the most valuable type-strain genomes for metagenomic binning, comparative biology and taxonomic classification.</title>
        <authorList>
            <person name="Goeker M."/>
        </authorList>
    </citation>
    <scope>NUCLEOTIDE SEQUENCE [LARGE SCALE GENOMIC DNA]</scope>
    <source>
        <strain evidence="2 3">DSM 100309</strain>
    </source>
</reference>
<dbReference type="PANTHER" id="PTHR35562:SF2">
    <property type="entry name" value="DNA ENDONUCLEASE SMRA-RELATED"/>
    <property type="match status" value="1"/>
</dbReference>
<evidence type="ECO:0000313" key="2">
    <source>
        <dbReference type="EMBL" id="TCV90104.1"/>
    </source>
</evidence>
<dbReference type="SMART" id="SM00463">
    <property type="entry name" value="SMR"/>
    <property type="match status" value="1"/>
</dbReference>
<dbReference type="SUPFAM" id="SSF160443">
    <property type="entry name" value="SMR domain-like"/>
    <property type="match status" value="1"/>
</dbReference>
<dbReference type="Pfam" id="PF01713">
    <property type="entry name" value="Smr"/>
    <property type="match status" value="1"/>
</dbReference>
<dbReference type="Gene3D" id="3.30.1370.110">
    <property type="match status" value="1"/>
</dbReference>
<dbReference type="InterPro" id="IPR002625">
    <property type="entry name" value="Smr_dom"/>
</dbReference>
<protein>
    <submittedName>
        <fullName evidence="2">DNA-nicking Smr family endonuclease</fullName>
    </submittedName>
</protein>
<dbReference type="AlphaFoldDB" id="A0A4R3YGN4"/>
<dbReference type="OrthoDB" id="9808881at2"/>
<dbReference type="InterPro" id="IPR036063">
    <property type="entry name" value="Smr_dom_sf"/>
</dbReference>
<proteinExistence type="predicted"/>
<keyword evidence="3" id="KW-1185">Reference proteome</keyword>